<dbReference type="CDD" id="cd03255">
    <property type="entry name" value="ABC_MJ0796_LolCDE_FtsE"/>
    <property type="match status" value="1"/>
</dbReference>
<evidence type="ECO:0000256" key="8">
    <source>
        <dbReference type="ARBA" id="ARBA00024359"/>
    </source>
</evidence>
<dbReference type="InterPro" id="IPR017911">
    <property type="entry name" value="MacB-like_ATP-bd"/>
</dbReference>
<evidence type="ECO:0000256" key="3">
    <source>
        <dbReference type="ARBA" id="ARBA00022448"/>
    </source>
</evidence>
<dbReference type="EMBL" id="CP118099">
    <property type="protein sequence ID" value="WDH74659.1"/>
    <property type="molecule type" value="Genomic_DNA"/>
</dbReference>
<dbReference type="GO" id="GO:0005524">
    <property type="term" value="F:ATP binding"/>
    <property type="evidence" value="ECO:0007669"/>
    <property type="project" value="UniProtKB-KW"/>
</dbReference>
<evidence type="ECO:0000259" key="11">
    <source>
        <dbReference type="PROSITE" id="PS50893"/>
    </source>
</evidence>
<evidence type="ECO:0000256" key="9">
    <source>
        <dbReference type="ARBA" id="ARBA00024432"/>
    </source>
</evidence>
<evidence type="ECO:0000256" key="5">
    <source>
        <dbReference type="ARBA" id="ARBA00022741"/>
    </source>
</evidence>
<dbReference type="PROSITE" id="PS00211">
    <property type="entry name" value="ABC_TRANSPORTER_1"/>
    <property type="match status" value="1"/>
</dbReference>
<accession>A0ABY7X176</accession>
<comment type="subcellular location">
    <subcellularLocation>
        <location evidence="1">Cell membrane</location>
        <topology evidence="1">Peripheral membrane protein</topology>
    </subcellularLocation>
</comment>
<dbReference type="PROSITE" id="PS50893">
    <property type="entry name" value="ABC_TRANSPORTER_2"/>
    <property type="match status" value="1"/>
</dbReference>
<name>A0ABY7X176_9BACL</name>
<keyword evidence="3" id="KW-0813">Transport</keyword>
<evidence type="ECO:0000313" key="12">
    <source>
        <dbReference type="EMBL" id="WDH74659.1"/>
    </source>
</evidence>
<keyword evidence="5" id="KW-0547">Nucleotide-binding</keyword>
<dbReference type="RefSeq" id="WP_274356122.1">
    <property type="nucleotide sequence ID" value="NZ_CP118099.1"/>
</dbReference>
<dbReference type="SMART" id="SM00382">
    <property type="entry name" value="AAA"/>
    <property type="match status" value="1"/>
</dbReference>
<dbReference type="Gene3D" id="3.40.50.300">
    <property type="entry name" value="P-loop containing nucleotide triphosphate hydrolases"/>
    <property type="match status" value="1"/>
</dbReference>
<dbReference type="PANTHER" id="PTHR24220:SF666">
    <property type="entry name" value="HEMIN IMPORT ATP-BINDING PROTEIN HRTA-RELATED"/>
    <property type="match status" value="1"/>
</dbReference>
<dbReference type="Pfam" id="PF00005">
    <property type="entry name" value="ABC_tran"/>
    <property type="match status" value="1"/>
</dbReference>
<comment type="subunit">
    <text evidence="2">The complex is composed of two ATP-binding proteins (HrtA), two transmembrane proteins (HrtB) and a solute-binding protein.</text>
</comment>
<keyword evidence="4" id="KW-1003">Cell membrane</keyword>
<organism evidence="12 13">
    <name type="scientific">Exiguobacterium marinum</name>
    <dbReference type="NCBI Taxonomy" id="273528"/>
    <lineage>
        <taxon>Bacteria</taxon>
        <taxon>Bacillati</taxon>
        <taxon>Bacillota</taxon>
        <taxon>Bacilli</taxon>
        <taxon>Bacillales</taxon>
        <taxon>Bacillales Family XII. Incertae Sedis</taxon>
        <taxon>Exiguobacterium</taxon>
    </lineage>
</organism>
<dbReference type="InterPro" id="IPR027417">
    <property type="entry name" value="P-loop_NTPase"/>
</dbReference>
<sequence length="226" mass="25383">MKLSHVSHQFDGQLVLNDIELDVSPGECIAIVGPSGSGKSTLLYILGLLRKPDQGTFLMNERDVFELDEEQRRLIRLHEVGFVFQQAHLIPYLTVLEQLELIQEKSKIDAKQLLSDLGLGHRLHLLPATLSGGEKQRVAVARALINSPQLILADEPTASLDYENGRRVMELLSQQAHEKGRSVVVITHDERMLDVCDRVLRVIDGTLTEVNKEEGHHEDKFDAVDE</sequence>
<evidence type="ECO:0000256" key="2">
    <source>
        <dbReference type="ARBA" id="ARBA00011131"/>
    </source>
</evidence>
<keyword evidence="6 12" id="KW-0067">ATP-binding</keyword>
<dbReference type="InterPro" id="IPR015854">
    <property type="entry name" value="ABC_transpr_LolD-like"/>
</dbReference>
<evidence type="ECO:0000256" key="6">
    <source>
        <dbReference type="ARBA" id="ARBA00022840"/>
    </source>
</evidence>
<protein>
    <recommendedName>
        <fullName evidence="9">Putative hemin import ATP-binding protein HrtA</fullName>
    </recommendedName>
</protein>
<dbReference type="InterPro" id="IPR003593">
    <property type="entry name" value="AAA+_ATPase"/>
</dbReference>
<dbReference type="Proteomes" id="UP001213680">
    <property type="component" value="Chromosome"/>
</dbReference>
<dbReference type="PANTHER" id="PTHR24220">
    <property type="entry name" value="IMPORT ATP-BINDING PROTEIN"/>
    <property type="match status" value="1"/>
</dbReference>
<evidence type="ECO:0000313" key="13">
    <source>
        <dbReference type="Proteomes" id="UP001213680"/>
    </source>
</evidence>
<comment type="function">
    <text evidence="10">Part of the ABC transporter complex hrt involved in hemin import. Responsible for energy coupling to the transport system.</text>
</comment>
<keyword evidence="7" id="KW-0472">Membrane</keyword>
<keyword evidence="13" id="KW-1185">Reference proteome</keyword>
<gene>
    <name evidence="12" type="ORF">PTI97_07360</name>
</gene>
<evidence type="ECO:0000256" key="10">
    <source>
        <dbReference type="ARBA" id="ARBA00024721"/>
    </source>
</evidence>
<reference evidence="12 13" key="1">
    <citation type="submission" date="2023-02" db="EMBL/GenBank/DDBJ databases">
        <title>A bacterium isolated from plastisphere.</title>
        <authorList>
            <person name="Sun Y."/>
        </authorList>
    </citation>
    <scope>NUCLEOTIDE SEQUENCE [LARGE SCALE GENOMIC DNA]</scope>
    <source>
        <strain evidence="13">a-1</strain>
    </source>
</reference>
<evidence type="ECO:0000256" key="7">
    <source>
        <dbReference type="ARBA" id="ARBA00023136"/>
    </source>
</evidence>
<dbReference type="InterPro" id="IPR003439">
    <property type="entry name" value="ABC_transporter-like_ATP-bd"/>
</dbReference>
<evidence type="ECO:0000256" key="1">
    <source>
        <dbReference type="ARBA" id="ARBA00004202"/>
    </source>
</evidence>
<dbReference type="InterPro" id="IPR017871">
    <property type="entry name" value="ABC_transporter-like_CS"/>
</dbReference>
<feature type="domain" description="ABC transporter" evidence="11">
    <location>
        <begin position="1"/>
        <end position="226"/>
    </location>
</feature>
<comment type="similarity">
    <text evidence="8">Belongs to the ABC transporter superfamily. HrtA family.</text>
</comment>
<evidence type="ECO:0000256" key="4">
    <source>
        <dbReference type="ARBA" id="ARBA00022475"/>
    </source>
</evidence>
<proteinExistence type="inferred from homology"/>
<dbReference type="SUPFAM" id="SSF52540">
    <property type="entry name" value="P-loop containing nucleoside triphosphate hydrolases"/>
    <property type="match status" value="1"/>
</dbReference>